<proteinExistence type="predicted"/>
<feature type="transmembrane region" description="Helical" evidence="1">
    <location>
        <begin position="135"/>
        <end position="155"/>
    </location>
</feature>
<dbReference type="RefSeq" id="WP_133323350.1">
    <property type="nucleotide sequence ID" value="NZ_SMTF01000016.1"/>
</dbReference>
<keyword evidence="1" id="KW-1133">Transmembrane helix</keyword>
<sequence>MNDKQIEPGHDTRSGTRNPELTGAELVARVPGWISGTVRILILLVVVIVFMASLLPLAADRAQQDGHPLWLLLWLAGLVGVFMLWLRGWIRGRDPHRPRSVAWIVVLAAIMAVVMGGLVWSSWRQGGFAGLIANAEGLVAGFSILGMMLGAIALLRSN</sequence>
<name>A0A4R5TSX1_9GAMM</name>
<evidence type="ECO:0008006" key="4">
    <source>
        <dbReference type="Google" id="ProtNLM"/>
    </source>
</evidence>
<feature type="transmembrane region" description="Helical" evidence="1">
    <location>
        <begin position="38"/>
        <end position="59"/>
    </location>
</feature>
<evidence type="ECO:0000313" key="2">
    <source>
        <dbReference type="EMBL" id="TDK21495.1"/>
    </source>
</evidence>
<evidence type="ECO:0000256" key="1">
    <source>
        <dbReference type="SAM" id="Phobius"/>
    </source>
</evidence>
<keyword evidence="1" id="KW-0812">Transmembrane</keyword>
<reference evidence="2 3" key="1">
    <citation type="submission" date="2019-03" db="EMBL/GenBank/DDBJ databases">
        <title>Luteimonas zhaokaii sp.nov., isolated from the rectal contents of Plateau pika in Yushu, Qinghai Province, China.</title>
        <authorList>
            <person name="Zhang G."/>
        </authorList>
    </citation>
    <scope>NUCLEOTIDE SEQUENCE [LARGE SCALE GENOMIC DNA]</scope>
    <source>
        <strain evidence="2 3">B9</strain>
    </source>
</reference>
<keyword evidence="3" id="KW-1185">Reference proteome</keyword>
<dbReference type="AlphaFoldDB" id="A0A4R5TSX1"/>
<accession>A0A4R5TSX1</accession>
<feature type="transmembrane region" description="Helical" evidence="1">
    <location>
        <begin position="71"/>
        <end position="90"/>
    </location>
</feature>
<evidence type="ECO:0000313" key="3">
    <source>
        <dbReference type="Proteomes" id="UP000294796"/>
    </source>
</evidence>
<dbReference type="EMBL" id="SMTF01000016">
    <property type="protein sequence ID" value="TDK21495.1"/>
    <property type="molecule type" value="Genomic_DNA"/>
</dbReference>
<feature type="transmembrane region" description="Helical" evidence="1">
    <location>
        <begin position="102"/>
        <end position="123"/>
    </location>
</feature>
<organism evidence="2 3">
    <name type="scientific">Luteimonas aestuarii</name>
    <dbReference type="NCBI Taxonomy" id="453837"/>
    <lineage>
        <taxon>Bacteria</taxon>
        <taxon>Pseudomonadati</taxon>
        <taxon>Pseudomonadota</taxon>
        <taxon>Gammaproteobacteria</taxon>
        <taxon>Lysobacterales</taxon>
        <taxon>Lysobacteraceae</taxon>
        <taxon>Luteimonas</taxon>
    </lineage>
</organism>
<protein>
    <recommendedName>
        <fullName evidence="4">Transmembrane protein</fullName>
    </recommendedName>
</protein>
<gene>
    <name evidence="2" type="ORF">E2F46_14765</name>
</gene>
<comment type="caution">
    <text evidence="2">The sequence shown here is derived from an EMBL/GenBank/DDBJ whole genome shotgun (WGS) entry which is preliminary data.</text>
</comment>
<dbReference type="Proteomes" id="UP000294796">
    <property type="component" value="Unassembled WGS sequence"/>
</dbReference>
<keyword evidence="1" id="KW-0472">Membrane</keyword>